<gene>
    <name evidence="1" type="ORF">VSS16_35665</name>
</gene>
<keyword evidence="2" id="KW-1185">Reference proteome</keyword>
<accession>A0ABV5EMA4</accession>
<protein>
    <recommendedName>
        <fullName evidence="3">Transcriptional regulator</fullName>
    </recommendedName>
</protein>
<proteinExistence type="predicted"/>
<evidence type="ECO:0000313" key="1">
    <source>
        <dbReference type="EMBL" id="MFB8777983.1"/>
    </source>
</evidence>
<organism evidence="1 2">
    <name type="scientific">Streptomyces broussonetiae</name>
    <dbReference type="NCBI Taxonomy" id="2686304"/>
    <lineage>
        <taxon>Bacteria</taxon>
        <taxon>Bacillati</taxon>
        <taxon>Actinomycetota</taxon>
        <taxon>Actinomycetes</taxon>
        <taxon>Kitasatosporales</taxon>
        <taxon>Streptomycetaceae</taxon>
        <taxon>Streptomyces</taxon>
    </lineage>
</organism>
<evidence type="ECO:0000313" key="2">
    <source>
        <dbReference type="Proteomes" id="UP001585080"/>
    </source>
</evidence>
<name>A0ABV5EMA4_9ACTN</name>
<sequence length="457" mass="49510">MSPHPRRRNEALAQLLAEADLTSAELARRVNRLAAAHGVELRYDRTSVAHWLAGSRPQAFVAQVVAEILTRRTGRLIAATETGLLRERAADRAEPAPAPVPQDPLSDLIALARTDTEPKQRSGLRTYVYQERRVPDARRPRPAADKGLTGAEAKVGAADVHRAGVVADQFYANWIRFGGAHARGALASYLGDDIGGLLAQPALPEVRVALVSVTARLAYILAGASADAGLHGLAQRYHLLALDAAAEGGDDRTRAMTLRSMSVQALRMRAPRYAVELADAAVTAVGRNQDGDLRAFVLVQRAHARAVAAEHDDSRLDLSAAERSLGRTAFGDGPFARYSPAGFAYRSGQVLHRLGHVQPALDALRSAAETRAEHENCLRALSQARLALVLLDQGLVDEACLYGRLFAREYPALRSHRATLMSRELRARLARFRRHPGALDVLRILSTLDPPPATAQH</sequence>
<comment type="caution">
    <text evidence="1">The sequence shown here is derived from an EMBL/GenBank/DDBJ whole genome shotgun (WGS) entry which is preliminary data.</text>
</comment>
<dbReference type="Proteomes" id="UP001585080">
    <property type="component" value="Unassembled WGS sequence"/>
</dbReference>
<evidence type="ECO:0008006" key="3">
    <source>
        <dbReference type="Google" id="ProtNLM"/>
    </source>
</evidence>
<dbReference type="RefSeq" id="WP_376736417.1">
    <property type="nucleotide sequence ID" value="NZ_JAYMRP010000066.1"/>
</dbReference>
<dbReference type="EMBL" id="JAYMRP010000066">
    <property type="protein sequence ID" value="MFB8777983.1"/>
    <property type="molecule type" value="Genomic_DNA"/>
</dbReference>
<reference evidence="1 2" key="1">
    <citation type="submission" date="2024-01" db="EMBL/GenBank/DDBJ databases">
        <title>Genome mining of biosynthetic gene clusters to explore secondary metabolites of Streptomyces sp.</title>
        <authorList>
            <person name="Baig A."/>
            <person name="Ajitkumar Shintre N."/>
            <person name="Kumar H."/>
            <person name="Anbarasu A."/>
            <person name="Ramaiah S."/>
        </authorList>
    </citation>
    <scope>NUCLEOTIDE SEQUENCE [LARGE SCALE GENOMIC DNA]</scope>
    <source>
        <strain evidence="1 2">A57</strain>
    </source>
</reference>